<feature type="binding site" evidence="11">
    <location>
        <begin position="120"/>
        <end position="122"/>
    </location>
    <ligand>
        <name>thiamine diphosphate</name>
        <dbReference type="ChEBI" id="CHEBI:58937"/>
    </ligand>
</feature>
<dbReference type="CDD" id="cd02007">
    <property type="entry name" value="TPP_DXS"/>
    <property type="match status" value="1"/>
</dbReference>
<gene>
    <name evidence="11" type="primary">dxs</name>
    <name evidence="13" type="ORF">V473_05055</name>
</gene>
<dbReference type="InterPro" id="IPR033248">
    <property type="entry name" value="Transketolase_C"/>
</dbReference>
<dbReference type="AlphaFoldDB" id="A0A0J8ATH7"/>
<evidence type="ECO:0000256" key="5">
    <source>
        <dbReference type="ARBA" id="ARBA00022723"/>
    </source>
</evidence>
<dbReference type="FunFam" id="3.40.50.920:FF:000002">
    <property type="entry name" value="1-deoxy-D-xylulose-5-phosphate synthase"/>
    <property type="match status" value="1"/>
</dbReference>
<dbReference type="GO" id="GO:0016114">
    <property type="term" value="P:terpenoid biosynthetic process"/>
    <property type="evidence" value="ECO:0007669"/>
    <property type="project" value="UniProtKB-UniRule"/>
</dbReference>
<dbReference type="Proteomes" id="UP000052232">
    <property type="component" value="Unassembled WGS sequence"/>
</dbReference>
<comment type="similarity">
    <text evidence="2 11">Belongs to the transketolase family. DXPS subfamily.</text>
</comment>
<keyword evidence="14" id="KW-1185">Reference proteome</keyword>
<evidence type="ECO:0000256" key="7">
    <source>
        <dbReference type="ARBA" id="ARBA00022977"/>
    </source>
</evidence>
<evidence type="ECO:0000256" key="2">
    <source>
        <dbReference type="ARBA" id="ARBA00011081"/>
    </source>
</evidence>
<feature type="binding site" evidence="11">
    <location>
        <position position="371"/>
    </location>
    <ligand>
        <name>thiamine diphosphate</name>
        <dbReference type="ChEBI" id="CHEBI:58937"/>
    </ligand>
</feature>
<comment type="function">
    <text evidence="10 11">Catalyzes the acyloin condensation reaction between C atoms 2 and 3 of pyruvate and glyceraldehyde 3-phosphate to yield 1-deoxy-D-xylulose-5-phosphate (DXP).</text>
</comment>
<evidence type="ECO:0000256" key="9">
    <source>
        <dbReference type="ARBA" id="ARBA00023229"/>
    </source>
</evidence>
<accession>A0A0J8ATH7</accession>
<comment type="cofactor">
    <cofactor evidence="11">
        <name>Mg(2+)</name>
        <dbReference type="ChEBI" id="CHEBI:18420"/>
    </cofactor>
    <text evidence="11">Binds 1 Mg(2+) ion per subunit.</text>
</comment>
<keyword evidence="5 11" id="KW-0479">Metal-binding</keyword>
<dbReference type="GO" id="GO:0008661">
    <property type="term" value="F:1-deoxy-D-xylulose-5-phosphate synthase activity"/>
    <property type="evidence" value="ECO:0007669"/>
    <property type="project" value="UniProtKB-UniRule"/>
</dbReference>
<dbReference type="SMART" id="SM00861">
    <property type="entry name" value="Transket_pyr"/>
    <property type="match status" value="1"/>
</dbReference>
<feature type="binding site" evidence="11">
    <location>
        <position position="151"/>
    </location>
    <ligand>
        <name>Mg(2+)</name>
        <dbReference type="ChEBI" id="CHEBI:18420"/>
    </ligand>
</feature>
<evidence type="ECO:0000256" key="11">
    <source>
        <dbReference type="HAMAP-Rule" id="MF_00315"/>
    </source>
</evidence>
<feature type="binding site" evidence="11">
    <location>
        <position position="180"/>
    </location>
    <ligand>
        <name>thiamine diphosphate</name>
        <dbReference type="ChEBI" id="CHEBI:58937"/>
    </ligand>
</feature>
<keyword evidence="6 11" id="KW-0460">Magnesium</keyword>
<dbReference type="PATRIC" id="fig|1420583.3.peg.1016"/>
<keyword evidence="9 11" id="KW-0414">Isoprene biosynthesis</keyword>
<dbReference type="SUPFAM" id="SSF52922">
    <property type="entry name" value="TK C-terminal domain-like"/>
    <property type="match status" value="1"/>
</dbReference>
<comment type="catalytic activity">
    <reaction evidence="11">
        <text>D-glyceraldehyde 3-phosphate + pyruvate + H(+) = 1-deoxy-D-xylulose 5-phosphate + CO2</text>
        <dbReference type="Rhea" id="RHEA:12605"/>
        <dbReference type="ChEBI" id="CHEBI:15361"/>
        <dbReference type="ChEBI" id="CHEBI:15378"/>
        <dbReference type="ChEBI" id="CHEBI:16526"/>
        <dbReference type="ChEBI" id="CHEBI:57792"/>
        <dbReference type="ChEBI" id="CHEBI:59776"/>
        <dbReference type="EC" id="2.2.1.7"/>
    </reaction>
</comment>
<dbReference type="GO" id="GO:0000287">
    <property type="term" value="F:magnesium ion binding"/>
    <property type="evidence" value="ECO:0007669"/>
    <property type="project" value="UniProtKB-UniRule"/>
</dbReference>
<comment type="caution">
    <text evidence="13">The sequence shown here is derived from an EMBL/GenBank/DDBJ whole genome shotgun (WGS) entry which is preliminary data.</text>
</comment>
<dbReference type="SUPFAM" id="SSF52518">
    <property type="entry name" value="Thiamin diphosphate-binding fold (THDP-binding)"/>
    <property type="match status" value="2"/>
</dbReference>
<feature type="binding site" evidence="11">
    <location>
        <position position="289"/>
    </location>
    <ligand>
        <name>thiamine diphosphate</name>
        <dbReference type="ChEBI" id="CHEBI:58937"/>
    </ligand>
</feature>
<keyword evidence="8 11" id="KW-0786">Thiamine pyrophosphate</keyword>
<keyword evidence="4 11" id="KW-0808">Transferase</keyword>
<evidence type="ECO:0000256" key="6">
    <source>
        <dbReference type="ARBA" id="ARBA00022842"/>
    </source>
</evidence>
<dbReference type="GO" id="GO:0009228">
    <property type="term" value="P:thiamine biosynthetic process"/>
    <property type="evidence" value="ECO:0007669"/>
    <property type="project" value="UniProtKB-UniRule"/>
</dbReference>
<feature type="binding site" evidence="11">
    <location>
        <position position="180"/>
    </location>
    <ligand>
        <name>Mg(2+)</name>
        <dbReference type="ChEBI" id="CHEBI:18420"/>
    </ligand>
</feature>
<dbReference type="HAMAP" id="MF_00315">
    <property type="entry name" value="DXP_synth"/>
    <property type="match status" value="1"/>
</dbReference>
<dbReference type="GO" id="GO:0019288">
    <property type="term" value="P:isopentenyl diphosphate biosynthetic process, methylerythritol 4-phosphate pathway"/>
    <property type="evidence" value="ECO:0007669"/>
    <property type="project" value="UniProtKB-ARBA"/>
</dbReference>
<dbReference type="UniPathway" id="UPA00064">
    <property type="reaction ID" value="UER00091"/>
</dbReference>
<evidence type="ECO:0000313" key="14">
    <source>
        <dbReference type="Proteomes" id="UP000052232"/>
    </source>
</evidence>
<evidence type="ECO:0000256" key="4">
    <source>
        <dbReference type="ARBA" id="ARBA00022679"/>
    </source>
</evidence>
<dbReference type="Pfam" id="PF02779">
    <property type="entry name" value="Transket_pyr"/>
    <property type="match status" value="1"/>
</dbReference>
<dbReference type="InterPro" id="IPR005477">
    <property type="entry name" value="Dxylulose-5-P_synthase"/>
</dbReference>
<name>A0A0J8ATH7_9SPHN</name>
<feature type="binding site" evidence="11">
    <location>
        <position position="79"/>
    </location>
    <ligand>
        <name>thiamine diphosphate</name>
        <dbReference type="ChEBI" id="CHEBI:58937"/>
    </ligand>
</feature>
<dbReference type="InterPro" id="IPR029061">
    <property type="entry name" value="THDP-binding"/>
</dbReference>
<dbReference type="PANTHER" id="PTHR43322:SF5">
    <property type="entry name" value="1-DEOXY-D-XYLULOSE-5-PHOSPHATE SYNTHASE, CHLOROPLASTIC"/>
    <property type="match status" value="1"/>
</dbReference>
<feature type="domain" description="Transketolase-like pyrimidine-binding" evidence="12">
    <location>
        <begin position="320"/>
        <end position="485"/>
    </location>
</feature>
<dbReference type="Pfam" id="PF13292">
    <property type="entry name" value="DXP_synthase_N"/>
    <property type="match status" value="1"/>
</dbReference>
<dbReference type="PROSITE" id="PS00801">
    <property type="entry name" value="TRANSKETOLASE_1"/>
    <property type="match status" value="1"/>
</dbReference>
<dbReference type="InterPro" id="IPR049557">
    <property type="entry name" value="Transketolase_CS"/>
</dbReference>
<dbReference type="NCBIfam" id="NF003933">
    <property type="entry name" value="PRK05444.2-2"/>
    <property type="match status" value="1"/>
</dbReference>
<keyword evidence="7 11" id="KW-0784">Thiamine biosynthesis</keyword>
<reference evidence="13 14" key="1">
    <citation type="journal article" date="2015" name="G3 (Bethesda)">
        <title>Insights into Ongoing Evolution of the Hexachlorocyclohexane Catabolic Pathway from Comparative Genomics of Ten Sphingomonadaceae Strains.</title>
        <authorList>
            <person name="Pearce S.L."/>
            <person name="Oakeshott J.G."/>
            <person name="Pandey G."/>
        </authorList>
    </citation>
    <scope>NUCLEOTIDE SEQUENCE [LARGE SCALE GENOMIC DNA]</scope>
    <source>
        <strain evidence="13 14">LL01</strain>
    </source>
</reference>
<dbReference type="EMBL" id="JACT01000001">
    <property type="protein sequence ID" value="KMS57585.1"/>
    <property type="molecule type" value="Genomic_DNA"/>
</dbReference>
<evidence type="ECO:0000256" key="10">
    <source>
        <dbReference type="ARBA" id="ARBA00055605"/>
    </source>
</evidence>
<dbReference type="InterPro" id="IPR009014">
    <property type="entry name" value="Transketo_C/PFOR_II"/>
</dbReference>
<feature type="binding site" evidence="11">
    <location>
        <begin position="152"/>
        <end position="153"/>
    </location>
    <ligand>
        <name>thiamine diphosphate</name>
        <dbReference type="ChEBI" id="CHEBI:58937"/>
    </ligand>
</feature>
<dbReference type="CDD" id="cd07033">
    <property type="entry name" value="TPP_PYR_DXS_TK_like"/>
    <property type="match status" value="1"/>
</dbReference>
<evidence type="ECO:0000259" key="12">
    <source>
        <dbReference type="SMART" id="SM00861"/>
    </source>
</evidence>
<evidence type="ECO:0000256" key="1">
    <source>
        <dbReference type="ARBA" id="ARBA00004980"/>
    </source>
</evidence>
<dbReference type="Gene3D" id="3.40.50.920">
    <property type="match status" value="1"/>
</dbReference>
<dbReference type="InterPro" id="IPR005475">
    <property type="entry name" value="Transketolase-like_Pyr-bd"/>
</dbReference>
<dbReference type="STRING" id="1420583.V473_05055"/>
<dbReference type="Pfam" id="PF02780">
    <property type="entry name" value="Transketolase_C"/>
    <property type="match status" value="1"/>
</dbReference>
<dbReference type="FunFam" id="3.40.50.970:FF:000005">
    <property type="entry name" value="1-deoxy-D-xylulose-5-phosphate synthase"/>
    <property type="match status" value="1"/>
</dbReference>
<evidence type="ECO:0000256" key="8">
    <source>
        <dbReference type="ARBA" id="ARBA00023052"/>
    </source>
</evidence>
<dbReference type="EC" id="2.2.1.7" evidence="11"/>
<dbReference type="Gene3D" id="3.40.50.970">
    <property type="match status" value="2"/>
</dbReference>
<evidence type="ECO:0000313" key="13">
    <source>
        <dbReference type="EMBL" id="KMS57585.1"/>
    </source>
</evidence>
<dbReference type="PANTHER" id="PTHR43322">
    <property type="entry name" value="1-D-DEOXYXYLULOSE 5-PHOSPHATE SYNTHASE-RELATED"/>
    <property type="match status" value="1"/>
</dbReference>
<organism evidence="13 14">
    <name type="scientific">Sphingobium cupriresistens LL01</name>
    <dbReference type="NCBI Taxonomy" id="1420583"/>
    <lineage>
        <taxon>Bacteria</taxon>
        <taxon>Pseudomonadati</taxon>
        <taxon>Pseudomonadota</taxon>
        <taxon>Alphaproteobacteria</taxon>
        <taxon>Sphingomonadales</taxon>
        <taxon>Sphingomonadaceae</taxon>
        <taxon>Sphingobium</taxon>
    </lineage>
</organism>
<comment type="cofactor">
    <cofactor evidence="11">
        <name>thiamine diphosphate</name>
        <dbReference type="ChEBI" id="CHEBI:58937"/>
    </cofactor>
    <text evidence="11">Binds 1 thiamine pyrophosphate per subunit.</text>
</comment>
<comment type="subunit">
    <text evidence="3 11">Homodimer.</text>
</comment>
<sequence>MNDRPSTPLLDQVVWPSDLRALKPDQLRQLADELRQEVISAVGVTGGHLGSGLGVVELTTAIHYVFDTPQDKLVWDVGHQCYPHKILTGRRDRIRTLRMGGGLSGFTKRAESDYDPFGAAHSSTSISAALGFAVANKMQDRPGKGIAVIGDGAMSAGMAYEAMNNARAAGNRLVVILNDNDMSIAPPVGGLSAYLARLVSSREFLGLRDLAKRLARKLPRPLHNAARKTDEFARGMAMGGTLFEELGFYYVGPVDGHNLDQLIPVLENVRDAAEGPCLVHVVTQKGKGYGPAEAAADKYHGVQKFDIVTGAQAKAPPGPPSYTNVFAQALIAEAQRDPKVCAITAAMPSGTGLDKFELAFPDRSFDVGIAEQHAVTFAAGLAAEGMRPFCAIYSTFLQRAYDQVVHDVAIQNLPVRFAIDRAGLVGADGSTHAGSFDVTYLAALPNMVVMAAADEAELVHMVHTCAVHDSGPIALRYPRGNGTGVAMPEIPERLEIGKGRIVREGRQVAILSLGTRLEEALKAAEALEAKGLSTTVADLRFAKPLDEALIRKLLTSHEVAVTIEEGAIGGLGAHVLTLASDLGLIDNGLKLRTLRLPDIFQDQDKPEKQYADARLDADAIVDTVLTALRHNSVGAEARA</sequence>
<protein>
    <recommendedName>
        <fullName evidence="11">1-deoxy-D-xylulose-5-phosphate synthase</fullName>
        <ecNumber evidence="11">2.2.1.7</ecNumber>
    </recommendedName>
    <alternativeName>
        <fullName evidence="11">1-deoxyxylulose-5-phosphate synthase</fullName>
        <shortName evidence="11">DXP synthase</shortName>
        <shortName evidence="11">DXPS</shortName>
    </alternativeName>
</protein>
<evidence type="ECO:0000256" key="3">
    <source>
        <dbReference type="ARBA" id="ARBA00011738"/>
    </source>
</evidence>
<proteinExistence type="inferred from homology"/>
<comment type="pathway">
    <text evidence="1 11">Metabolic intermediate biosynthesis; 1-deoxy-D-xylulose 5-phosphate biosynthesis; 1-deoxy-D-xylulose 5-phosphate from D-glyceraldehyde 3-phosphate and pyruvate: step 1/1.</text>
</comment>
<dbReference type="NCBIfam" id="TIGR00204">
    <property type="entry name" value="dxs"/>
    <property type="match status" value="1"/>
</dbReference>
<dbReference type="GO" id="GO:0030976">
    <property type="term" value="F:thiamine pyrophosphate binding"/>
    <property type="evidence" value="ECO:0007669"/>
    <property type="project" value="UniProtKB-UniRule"/>
</dbReference>